<sequence length="294" mass="33694">MVKKFPEIAQAVELLTDKKNPAEIISFIELPITFDFIDIDKEFSNLHFLGNAISENQAIMLLTDDSGNVVSAKVWGDIFFTLNLHSGLENSDVAKVLLYHHSQQILDFNQYTKAFRKLLERQNKSFKVVSAEGFKVNEDMENYSVAINMQNLMNEQNLPPFFNIMLLLGGHIRTAIAEATWLSEFQEGRVSMPYGFESMLATFDGTRKFMELKNLIRKNNGIYEWTSENGPPDIEDPTFIDLVDEMLIFFSQQELQAHLLGPYHNIDVRDLHYIPDHKDTSGALRSIDHISLEV</sequence>
<gene>
    <name evidence="1" type="ORF">A3D78_03835</name>
</gene>
<comment type="caution">
    <text evidence="1">The sequence shown here is derived from an EMBL/GenBank/DDBJ whole genome shotgun (WGS) entry which is preliminary data.</text>
</comment>
<accession>A0A1F5ZZV3</accession>
<dbReference type="Proteomes" id="UP000176253">
    <property type="component" value="Unassembled WGS sequence"/>
</dbReference>
<dbReference type="EMBL" id="MFJM01000030">
    <property type="protein sequence ID" value="OGG17682.1"/>
    <property type="molecule type" value="Genomic_DNA"/>
</dbReference>
<organism evidence="1 2">
    <name type="scientific">Candidatus Gottesmanbacteria bacterium RIFCSPHIGHO2_02_FULL_39_14</name>
    <dbReference type="NCBI Taxonomy" id="1798383"/>
    <lineage>
        <taxon>Bacteria</taxon>
        <taxon>Candidatus Gottesmaniibacteriota</taxon>
    </lineage>
</organism>
<dbReference type="AlphaFoldDB" id="A0A1F5ZZV3"/>
<evidence type="ECO:0000313" key="1">
    <source>
        <dbReference type="EMBL" id="OGG17682.1"/>
    </source>
</evidence>
<name>A0A1F5ZZV3_9BACT</name>
<reference evidence="1 2" key="1">
    <citation type="journal article" date="2016" name="Nat. Commun.">
        <title>Thousands of microbial genomes shed light on interconnected biogeochemical processes in an aquifer system.</title>
        <authorList>
            <person name="Anantharaman K."/>
            <person name="Brown C.T."/>
            <person name="Hug L.A."/>
            <person name="Sharon I."/>
            <person name="Castelle C.J."/>
            <person name="Probst A.J."/>
            <person name="Thomas B.C."/>
            <person name="Singh A."/>
            <person name="Wilkins M.J."/>
            <person name="Karaoz U."/>
            <person name="Brodie E.L."/>
            <person name="Williams K.H."/>
            <person name="Hubbard S.S."/>
            <person name="Banfield J.F."/>
        </authorList>
    </citation>
    <scope>NUCLEOTIDE SEQUENCE [LARGE SCALE GENOMIC DNA]</scope>
</reference>
<proteinExistence type="predicted"/>
<protein>
    <recommendedName>
        <fullName evidence="3">DUF4261 domain-containing protein</fullName>
    </recommendedName>
</protein>
<evidence type="ECO:0000313" key="2">
    <source>
        <dbReference type="Proteomes" id="UP000176253"/>
    </source>
</evidence>
<evidence type="ECO:0008006" key="3">
    <source>
        <dbReference type="Google" id="ProtNLM"/>
    </source>
</evidence>